<gene>
    <name evidence="1" type="ORF">KYE46_13855</name>
</gene>
<keyword evidence="2" id="KW-1185">Reference proteome</keyword>
<reference evidence="1 2" key="1">
    <citation type="submission" date="2021-07" db="EMBL/GenBank/DDBJ databases">
        <title>A novel Jannaschia species isolated from marine dinoflagellate Ceratoperidinium margalefii.</title>
        <authorList>
            <person name="Jiang Y."/>
            <person name="Li Z."/>
        </authorList>
    </citation>
    <scope>NUCLEOTIDE SEQUENCE [LARGE SCALE GENOMIC DNA]</scope>
    <source>
        <strain evidence="1 2">J12C1-MA-4</strain>
    </source>
</reference>
<dbReference type="KEGG" id="gce:KYE46_13855"/>
<sequence>MGEAVAEEFALGLKYLAWWPLLRQGALGKSAISPENVTENIARTNEVPGIN</sequence>
<name>A0A8F6TVL5_9RHOB</name>
<organism evidence="1 2">
    <name type="scientific">Gymnodinialimonas ceratoperidinii</name>
    <dbReference type="NCBI Taxonomy" id="2856823"/>
    <lineage>
        <taxon>Bacteria</taxon>
        <taxon>Pseudomonadati</taxon>
        <taxon>Pseudomonadota</taxon>
        <taxon>Alphaproteobacteria</taxon>
        <taxon>Rhodobacterales</taxon>
        <taxon>Paracoccaceae</taxon>
        <taxon>Gymnodinialimonas</taxon>
    </lineage>
</organism>
<proteinExistence type="predicted"/>
<dbReference type="RefSeq" id="WP_219001270.1">
    <property type="nucleotide sequence ID" value="NZ_CP079194.1"/>
</dbReference>
<dbReference type="AlphaFoldDB" id="A0A8F6TVL5"/>
<evidence type="ECO:0000313" key="1">
    <source>
        <dbReference type="EMBL" id="QXT39004.1"/>
    </source>
</evidence>
<accession>A0A8F6TVL5</accession>
<dbReference type="Proteomes" id="UP000825009">
    <property type="component" value="Chromosome"/>
</dbReference>
<dbReference type="EMBL" id="CP079194">
    <property type="protein sequence ID" value="QXT39004.1"/>
    <property type="molecule type" value="Genomic_DNA"/>
</dbReference>
<protein>
    <submittedName>
        <fullName evidence="1">Uncharacterized protein</fullName>
    </submittedName>
</protein>
<evidence type="ECO:0000313" key="2">
    <source>
        <dbReference type="Proteomes" id="UP000825009"/>
    </source>
</evidence>